<dbReference type="Proteomes" id="UP000245626">
    <property type="component" value="Unassembled WGS sequence"/>
</dbReference>
<keyword evidence="2" id="KW-1185">Reference proteome</keyword>
<dbReference type="EMBL" id="KZ820273">
    <property type="protein sequence ID" value="PWN48079.1"/>
    <property type="molecule type" value="Genomic_DNA"/>
</dbReference>
<evidence type="ECO:0000313" key="1">
    <source>
        <dbReference type="EMBL" id="PWN48079.1"/>
    </source>
</evidence>
<reference evidence="1 2" key="1">
    <citation type="journal article" date="2018" name="Mol. Biol. Evol.">
        <title>Broad Genomic Sampling Reveals a Smut Pathogenic Ancestry of the Fungal Clade Ustilaginomycotina.</title>
        <authorList>
            <person name="Kijpornyongpan T."/>
            <person name="Mondo S.J."/>
            <person name="Barry K."/>
            <person name="Sandor L."/>
            <person name="Lee J."/>
            <person name="Lipzen A."/>
            <person name="Pangilinan J."/>
            <person name="LaButti K."/>
            <person name="Hainaut M."/>
            <person name="Henrissat B."/>
            <person name="Grigoriev I.V."/>
            <person name="Spatafora J.W."/>
            <person name="Aime M.C."/>
        </authorList>
    </citation>
    <scope>NUCLEOTIDE SEQUENCE [LARGE SCALE GENOMIC DNA]</scope>
    <source>
        <strain evidence="1 2">SA 807</strain>
    </source>
</reference>
<organism evidence="1 2">
    <name type="scientific">Violaceomyces palustris</name>
    <dbReference type="NCBI Taxonomy" id="1673888"/>
    <lineage>
        <taxon>Eukaryota</taxon>
        <taxon>Fungi</taxon>
        <taxon>Dikarya</taxon>
        <taxon>Basidiomycota</taxon>
        <taxon>Ustilaginomycotina</taxon>
        <taxon>Ustilaginomycetes</taxon>
        <taxon>Violaceomycetales</taxon>
        <taxon>Violaceomycetaceae</taxon>
        <taxon>Violaceomyces</taxon>
    </lineage>
</organism>
<evidence type="ECO:0000313" key="2">
    <source>
        <dbReference type="Proteomes" id="UP000245626"/>
    </source>
</evidence>
<proteinExistence type="predicted"/>
<sequence length="88" mass="9660">MKGLLERTSVAFIHTSSPFPNGFPSSASYGSFEVFSSLWSFSFFLFFSLWLVPRSGGGKGGEGLETKKKKSLPSSSVYDVDDDDDDVF</sequence>
<name>A0ACD0NQK8_9BASI</name>
<gene>
    <name evidence="1" type="ORF">IE53DRAFT_214067</name>
</gene>
<protein>
    <submittedName>
        <fullName evidence="1">Uncharacterized protein</fullName>
    </submittedName>
</protein>
<accession>A0ACD0NQK8</accession>